<organism evidence="2 3">
    <name type="scientific">Candidatus Synechococcus spongiarum SP3</name>
    <dbReference type="NCBI Taxonomy" id="1604020"/>
    <lineage>
        <taxon>Bacteria</taxon>
        <taxon>Bacillati</taxon>
        <taxon>Cyanobacteriota</taxon>
        <taxon>Cyanophyceae</taxon>
        <taxon>Synechococcales</taxon>
        <taxon>Synechococcaceae</taxon>
        <taxon>Synechococcus</taxon>
    </lineage>
</organism>
<evidence type="ECO:0000313" key="2">
    <source>
        <dbReference type="EMBL" id="KKZ13171.1"/>
    </source>
</evidence>
<comment type="caution">
    <text evidence="2">The sequence shown here is derived from an EMBL/GenBank/DDBJ whole genome shotgun (WGS) entry which is preliminary data.</text>
</comment>
<keyword evidence="1" id="KW-0812">Transmembrane</keyword>
<feature type="transmembrane region" description="Helical" evidence="1">
    <location>
        <begin position="120"/>
        <end position="145"/>
    </location>
</feature>
<evidence type="ECO:0000313" key="3">
    <source>
        <dbReference type="Proteomes" id="UP000035067"/>
    </source>
</evidence>
<keyword evidence="1" id="KW-1133">Transmembrane helix</keyword>
<reference evidence="2 3" key="1">
    <citation type="submission" date="2015-01" db="EMBL/GenBank/DDBJ databases">
        <title>Lifestyle Evolution in Cyanobacterial Symbionts of Sponges.</title>
        <authorList>
            <person name="Burgsdorf I."/>
            <person name="Slaby B.M."/>
            <person name="Handley K.M."/>
            <person name="Haber M."/>
            <person name="Blom J."/>
            <person name="Marshall C.W."/>
            <person name="Gilbert J.A."/>
            <person name="Hentschel U."/>
            <person name="Steindler L."/>
        </authorList>
    </citation>
    <scope>NUCLEOTIDE SEQUENCE [LARGE SCALE GENOMIC DNA]</scope>
    <source>
        <strain evidence="2">SP3</strain>
    </source>
</reference>
<dbReference type="PATRIC" id="fig|1604020.3.peg.1241"/>
<proteinExistence type="predicted"/>
<name>A0A0G2J5K2_9SYNE</name>
<protein>
    <submittedName>
        <fullName evidence="2">Uncharacterized protein</fullName>
    </submittedName>
</protein>
<evidence type="ECO:0000256" key="1">
    <source>
        <dbReference type="SAM" id="Phobius"/>
    </source>
</evidence>
<dbReference type="AlphaFoldDB" id="A0A0G2J5K2"/>
<dbReference type="Proteomes" id="UP000035067">
    <property type="component" value="Unassembled WGS sequence"/>
</dbReference>
<sequence>MAAAGFGGAMSWGGCLATGCLATLSGGCASLGRRLPAEEDCRATLVCFVTAVDGFKRLPTTDGGLTTTGLPFALDGLSSAAAALEDFGGAGGWITVGRTSLGFRDGLGSADGGFTTGRPVFALAAIPLPAVLLVTGWSAVLVLTLTTLGRRGSFLAAGGVASLTGPGAGSLAGLDGLLWSFFGSAGDDLRTVRAFVAILPRPVASTAGAPGVGLRGAEAWSGVGRVVTAVLVFTRTVNGLPVGLACLGAG</sequence>
<dbReference type="EMBL" id="JXQG01000004">
    <property type="protein sequence ID" value="KKZ13171.1"/>
    <property type="molecule type" value="Genomic_DNA"/>
</dbReference>
<keyword evidence="1" id="KW-0472">Membrane</keyword>
<gene>
    <name evidence="2" type="ORF">TE42_01430</name>
</gene>
<accession>A0A0G2J5K2</accession>